<dbReference type="InterPro" id="IPR029058">
    <property type="entry name" value="AB_hydrolase_fold"/>
</dbReference>
<dbReference type="PANTHER" id="PTHR43037:SF1">
    <property type="entry name" value="BLL1128 PROTEIN"/>
    <property type="match status" value="1"/>
</dbReference>
<proteinExistence type="predicted"/>
<dbReference type="Gene3D" id="3.40.50.1820">
    <property type="entry name" value="alpha/beta hydrolase"/>
    <property type="match status" value="1"/>
</dbReference>
<keyword evidence="2" id="KW-0378">Hydrolase</keyword>
<dbReference type="SUPFAM" id="SSF53474">
    <property type="entry name" value="alpha/beta-Hydrolases"/>
    <property type="match status" value="1"/>
</dbReference>
<dbReference type="PANTHER" id="PTHR43037">
    <property type="entry name" value="UNNAMED PRODUCT-RELATED"/>
    <property type="match status" value="1"/>
</dbReference>
<reference evidence="3 4" key="1">
    <citation type="journal article" date="2015" name="Stand. Genomic Sci.">
        <title>Genomic Encyclopedia of Bacterial and Archaeal Type Strains, Phase III: the genomes of soil and plant-associated and newly described type strains.</title>
        <authorList>
            <person name="Whitman W.B."/>
            <person name="Woyke T."/>
            <person name="Klenk H.P."/>
            <person name="Zhou Y."/>
            <person name="Lilburn T.G."/>
            <person name="Beck B.J."/>
            <person name="De Vos P."/>
            <person name="Vandamme P."/>
            <person name="Eisen J.A."/>
            <person name="Garrity G."/>
            <person name="Hugenholtz P."/>
            <person name="Kyrpides N.C."/>
        </authorList>
    </citation>
    <scope>NUCLEOTIDE SEQUENCE [LARGE SCALE GENOMIC DNA]</scope>
    <source>
        <strain evidence="3 4">CGMCC 1.10822</strain>
    </source>
</reference>
<dbReference type="EMBL" id="VLLB01000002">
    <property type="protein sequence ID" value="TWI67417.1"/>
    <property type="molecule type" value="Genomic_DNA"/>
</dbReference>
<protein>
    <submittedName>
        <fullName evidence="3">Poly(Hydroxyalkanoate) depolymerase family esterase</fullName>
    </submittedName>
</protein>
<dbReference type="Proteomes" id="UP000318431">
    <property type="component" value="Unassembled WGS sequence"/>
</dbReference>
<organism evidence="3 4">
    <name type="scientific">Pseudoduganella lurida</name>
    <dbReference type="NCBI Taxonomy" id="1036180"/>
    <lineage>
        <taxon>Bacteria</taxon>
        <taxon>Pseudomonadati</taxon>
        <taxon>Pseudomonadota</taxon>
        <taxon>Betaproteobacteria</taxon>
        <taxon>Burkholderiales</taxon>
        <taxon>Oxalobacteraceae</taxon>
        <taxon>Telluria group</taxon>
        <taxon>Pseudoduganella</taxon>
    </lineage>
</organism>
<keyword evidence="1" id="KW-0732">Signal</keyword>
<sequence>MINTMMDAWAAMAFGGMTLLPRTTKSAPKHPPGRFSAGEYRSAAGTLRYKLFVPGSWDGTPMPLIVMLHGCGQDADDFALGTGMNELAEESGCLVLYPEQSRSANWHGCWNWFDAAHHDRGQGEPALIAGLTRSIVDVYAADERYVSVAGLSAGGAMAVILGRTYPDLYTAVGCHSGLAHGSATSGHDALAAMRDGLQGRALSATVPASAVPIIVFHGDQDETVHLSHSSGVVRQSIGACGTCGAGKAAETVHSAGGGTSKHAFTCSIHRDEAGEVLAEQWTVHGAGHAWSGGSVRGTYTDWNGPNASREMLRFFTTAR</sequence>
<dbReference type="Pfam" id="PF10503">
    <property type="entry name" value="Esterase_PHB"/>
    <property type="match status" value="1"/>
</dbReference>
<evidence type="ECO:0000256" key="2">
    <source>
        <dbReference type="ARBA" id="ARBA00022801"/>
    </source>
</evidence>
<dbReference type="GO" id="GO:0016787">
    <property type="term" value="F:hydrolase activity"/>
    <property type="evidence" value="ECO:0007669"/>
    <property type="project" value="UniProtKB-KW"/>
</dbReference>
<dbReference type="AlphaFoldDB" id="A0A562REA6"/>
<accession>A0A562REA6</accession>
<evidence type="ECO:0000313" key="4">
    <source>
        <dbReference type="Proteomes" id="UP000318431"/>
    </source>
</evidence>
<evidence type="ECO:0000256" key="1">
    <source>
        <dbReference type="ARBA" id="ARBA00022729"/>
    </source>
</evidence>
<keyword evidence="4" id="KW-1185">Reference proteome</keyword>
<dbReference type="GO" id="GO:0005576">
    <property type="term" value="C:extracellular region"/>
    <property type="evidence" value="ECO:0007669"/>
    <property type="project" value="InterPro"/>
</dbReference>
<dbReference type="InterPro" id="IPR010126">
    <property type="entry name" value="Esterase_phb"/>
</dbReference>
<dbReference type="InterPro" id="IPR050955">
    <property type="entry name" value="Plant_Biomass_Hydrol_Est"/>
</dbReference>
<evidence type="ECO:0000313" key="3">
    <source>
        <dbReference type="EMBL" id="TWI67417.1"/>
    </source>
</evidence>
<dbReference type="RefSeq" id="WP_145648295.1">
    <property type="nucleotide sequence ID" value="NZ_VLLB01000002.1"/>
</dbReference>
<name>A0A562REA6_9BURK</name>
<gene>
    <name evidence="3" type="ORF">IP91_01530</name>
</gene>
<comment type="caution">
    <text evidence="3">The sequence shown here is derived from an EMBL/GenBank/DDBJ whole genome shotgun (WGS) entry which is preliminary data.</text>
</comment>
<dbReference type="OrthoDB" id="9767239at2"/>
<dbReference type="NCBIfam" id="TIGR01840">
    <property type="entry name" value="esterase_phb"/>
    <property type="match status" value="1"/>
</dbReference>